<dbReference type="AlphaFoldDB" id="A0A967AVR8"/>
<dbReference type="EMBL" id="VIKU02000003">
    <property type="protein sequence ID" value="NHF60275.1"/>
    <property type="molecule type" value="Genomic_DNA"/>
</dbReference>
<proteinExistence type="predicted"/>
<dbReference type="GO" id="GO:0005524">
    <property type="term" value="F:ATP binding"/>
    <property type="evidence" value="ECO:0007669"/>
    <property type="project" value="UniProtKB-KW"/>
</dbReference>
<dbReference type="InterPro" id="IPR038727">
    <property type="entry name" value="NadR/Ttd14_AAA_dom"/>
</dbReference>
<keyword evidence="2" id="KW-0547">Nucleotide-binding</keyword>
<gene>
    <name evidence="2" type="ORF">FK220_013050</name>
</gene>
<organism evidence="2 3">
    <name type="scientific">Pelagihabitans pacificus</name>
    <dbReference type="NCBI Taxonomy" id="2696054"/>
    <lineage>
        <taxon>Bacteria</taxon>
        <taxon>Pseudomonadati</taxon>
        <taxon>Bacteroidota</taxon>
        <taxon>Flavobacteriia</taxon>
        <taxon>Flavobacteriales</taxon>
        <taxon>Flavobacteriaceae</taxon>
        <taxon>Pelagihabitans</taxon>
    </lineage>
</organism>
<reference evidence="2" key="2">
    <citation type="submission" date="2020-03" db="EMBL/GenBank/DDBJ databases">
        <title>Flavobacteriaceae bacterium strain TP-CH-4, a member of the family Flavobacteriaceae isolated from a deep-sea seamount.</title>
        <authorList>
            <person name="Zhang D.-C."/>
        </authorList>
    </citation>
    <scope>NUCLEOTIDE SEQUENCE</scope>
    <source>
        <strain evidence="2">TP-CH-4</strain>
    </source>
</reference>
<comment type="caution">
    <text evidence="2">The sequence shown here is derived from an EMBL/GenBank/DDBJ whole genome shotgun (WGS) entry which is preliminary data.</text>
</comment>
<accession>A0A967AVR8</accession>
<dbReference type="Gene3D" id="3.40.50.300">
    <property type="entry name" value="P-loop containing nucleotide triphosphate hydrolases"/>
    <property type="match status" value="1"/>
</dbReference>
<sequence length="186" mass="21358">MGQRKIVITGGPSTGKTSLIEGLEKGGHHCFHEVIRSMTLEAKHEGEIKHFTTNPIALVSDPMDFNRKILKARVQHYREATLLPQSNVFFDRGIPDVLAYMDHFGQDYGNEFIDTAAENRYDTVFLLPIWEAIYVSDNERFESYDEALAIHDHLWEAYTRFGYHVIEVPRDTVEGRVAFISKTLNL</sequence>
<evidence type="ECO:0000259" key="1">
    <source>
        <dbReference type="Pfam" id="PF13521"/>
    </source>
</evidence>
<evidence type="ECO:0000313" key="3">
    <source>
        <dbReference type="Proteomes" id="UP000707206"/>
    </source>
</evidence>
<protein>
    <submittedName>
        <fullName evidence="2">ATP-binding protein</fullName>
    </submittedName>
</protein>
<evidence type="ECO:0000313" key="2">
    <source>
        <dbReference type="EMBL" id="NHF60275.1"/>
    </source>
</evidence>
<name>A0A967AVR8_9FLAO</name>
<dbReference type="Pfam" id="PF13521">
    <property type="entry name" value="AAA_28"/>
    <property type="match status" value="1"/>
</dbReference>
<keyword evidence="3" id="KW-1185">Reference proteome</keyword>
<dbReference type="InterPro" id="IPR027417">
    <property type="entry name" value="P-loop_NTPase"/>
</dbReference>
<dbReference type="SUPFAM" id="SSF52540">
    <property type="entry name" value="P-loop containing nucleoside triphosphate hydrolases"/>
    <property type="match status" value="1"/>
</dbReference>
<keyword evidence="2" id="KW-0067">ATP-binding</keyword>
<feature type="domain" description="NadR/Ttd14 AAA" evidence="1">
    <location>
        <begin position="5"/>
        <end position="176"/>
    </location>
</feature>
<reference evidence="2" key="1">
    <citation type="submission" date="2019-07" db="EMBL/GenBank/DDBJ databases">
        <authorList>
            <person name="De-Chao Zhang Q."/>
        </authorList>
    </citation>
    <scope>NUCLEOTIDE SEQUENCE</scope>
    <source>
        <strain evidence="2">TP-CH-4</strain>
    </source>
</reference>
<dbReference type="Proteomes" id="UP000707206">
    <property type="component" value="Unassembled WGS sequence"/>
</dbReference>